<sequence>EGLTKIDPRLFRQPVTRVKVAGGTAPFFNLALNHQALSTSSLPCLLKDITHDYYIGKDLSHAADEVIFYEEALALSETAGKGGLGPLMAFFVDYLGILTAEEEAPPEKRQKPKDLLVMKNLRCGFKKLRMLDIKIGQKTAQAVGATGAGLASGGAAAGPSGGRCWTSLPGRLVRGK</sequence>
<proteinExistence type="predicted"/>
<dbReference type="InterPro" id="IPR038286">
    <property type="entry name" value="IPK_sf"/>
</dbReference>
<dbReference type="SUPFAM" id="SSF56104">
    <property type="entry name" value="SAICAR synthase-like"/>
    <property type="match status" value="1"/>
</dbReference>
<comment type="caution">
    <text evidence="1">The sequence shown here is derived from an EMBL/GenBank/DDBJ whole genome shotgun (WGS) entry which is preliminary data.</text>
</comment>
<accession>A0ABN9XZA7</accession>
<evidence type="ECO:0008006" key="3">
    <source>
        <dbReference type="Google" id="ProtNLM"/>
    </source>
</evidence>
<reference evidence="1" key="1">
    <citation type="submission" date="2023-10" db="EMBL/GenBank/DDBJ databases">
        <authorList>
            <person name="Chen Y."/>
            <person name="Shah S."/>
            <person name="Dougan E. K."/>
            <person name="Thang M."/>
            <person name="Chan C."/>
        </authorList>
    </citation>
    <scope>NUCLEOTIDE SEQUENCE [LARGE SCALE GENOMIC DNA]</scope>
</reference>
<feature type="non-terminal residue" evidence="1">
    <location>
        <position position="1"/>
    </location>
</feature>
<dbReference type="Gene3D" id="3.30.470.160">
    <property type="entry name" value="Inositol polyphosphate kinase"/>
    <property type="match status" value="1"/>
</dbReference>
<dbReference type="Proteomes" id="UP001189429">
    <property type="component" value="Unassembled WGS sequence"/>
</dbReference>
<name>A0ABN9XZA7_9DINO</name>
<dbReference type="EMBL" id="CAUYUJ010021357">
    <property type="protein sequence ID" value="CAK0904129.1"/>
    <property type="molecule type" value="Genomic_DNA"/>
</dbReference>
<keyword evidence="2" id="KW-1185">Reference proteome</keyword>
<organism evidence="1 2">
    <name type="scientific">Prorocentrum cordatum</name>
    <dbReference type="NCBI Taxonomy" id="2364126"/>
    <lineage>
        <taxon>Eukaryota</taxon>
        <taxon>Sar</taxon>
        <taxon>Alveolata</taxon>
        <taxon>Dinophyceae</taxon>
        <taxon>Prorocentrales</taxon>
        <taxon>Prorocentraceae</taxon>
        <taxon>Prorocentrum</taxon>
    </lineage>
</organism>
<protein>
    <recommendedName>
        <fullName evidence="3">Kinase</fullName>
    </recommendedName>
</protein>
<evidence type="ECO:0000313" key="1">
    <source>
        <dbReference type="EMBL" id="CAK0904129.1"/>
    </source>
</evidence>
<feature type="non-terminal residue" evidence="1">
    <location>
        <position position="176"/>
    </location>
</feature>
<evidence type="ECO:0000313" key="2">
    <source>
        <dbReference type="Proteomes" id="UP001189429"/>
    </source>
</evidence>
<gene>
    <name evidence="1" type="ORF">PCOR1329_LOCUS80250</name>
</gene>